<organism evidence="2 3">
    <name type="scientific">Cylicocyclus nassatus</name>
    <name type="common">Nematode worm</name>
    <dbReference type="NCBI Taxonomy" id="53992"/>
    <lineage>
        <taxon>Eukaryota</taxon>
        <taxon>Metazoa</taxon>
        <taxon>Ecdysozoa</taxon>
        <taxon>Nematoda</taxon>
        <taxon>Chromadorea</taxon>
        <taxon>Rhabditida</taxon>
        <taxon>Rhabditina</taxon>
        <taxon>Rhabditomorpha</taxon>
        <taxon>Strongyloidea</taxon>
        <taxon>Strongylidae</taxon>
        <taxon>Cylicocyclus</taxon>
    </lineage>
</organism>
<protein>
    <recommendedName>
        <fullName evidence="1">F-box domain-containing protein</fullName>
    </recommendedName>
</protein>
<dbReference type="EMBL" id="CATQJL010000112">
    <property type="protein sequence ID" value="CAJ0592810.1"/>
    <property type="molecule type" value="Genomic_DNA"/>
</dbReference>
<dbReference type="Proteomes" id="UP001176961">
    <property type="component" value="Unassembled WGS sequence"/>
</dbReference>
<evidence type="ECO:0000313" key="2">
    <source>
        <dbReference type="EMBL" id="CAJ0592810.1"/>
    </source>
</evidence>
<keyword evidence="3" id="KW-1185">Reference proteome</keyword>
<feature type="domain" description="F-box" evidence="1">
    <location>
        <begin position="12"/>
        <end position="51"/>
    </location>
</feature>
<proteinExistence type="predicted"/>
<dbReference type="Pfam" id="PF00646">
    <property type="entry name" value="F-box"/>
    <property type="match status" value="1"/>
</dbReference>
<dbReference type="SUPFAM" id="SSF81383">
    <property type="entry name" value="F-box domain"/>
    <property type="match status" value="1"/>
</dbReference>
<evidence type="ECO:0000259" key="1">
    <source>
        <dbReference type="Pfam" id="PF00646"/>
    </source>
</evidence>
<dbReference type="InterPro" id="IPR001810">
    <property type="entry name" value="F-box_dom"/>
</dbReference>
<name>A0AA36GID5_CYLNA</name>
<comment type="caution">
    <text evidence="2">The sequence shown here is derived from an EMBL/GenBank/DDBJ whole genome shotgun (WGS) entry which is preliminary data.</text>
</comment>
<dbReference type="AlphaFoldDB" id="A0AA36GID5"/>
<gene>
    <name evidence="2" type="ORF">CYNAS_LOCUS4793</name>
</gene>
<accession>A0AA36GID5</accession>
<dbReference type="InterPro" id="IPR036047">
    <property type="entry name" value="F-box-like_dom_sf"/>
</dbReference>
<evidence type="ECO:0000313" key="3">
    <source>
        <dbReference type="Proteomes" id="UP001176961"/>
    </source>
</evidence>
<reference evidence="2" key="1">
    <citation type="submission" date="2023-07" db="EMBL/GenBank/DDBJ databases">
        <authorList>
            <consortium name="CYATHOMIX"/>
        </authorList>
    </citation>
    <scope>NUCLEOTIDE SEQUENCE</scope>
    <source>
        <strain evidence="2">N/A</strain>
    </source>
</reference>
<sequence length="358" mass="40929">MSGAEALEFRYWNELPDHLKMNVLHYLPFPTLRHFMFLNRKSYSLASVVKSKVLVVRLVDSPYVRETSSEESIIKLLIIWSRSSTKKGLNQDNAYCMSFVDDGKGGCFLKRLRDKETSISANTVHYNTDPESAALNVFFRLTESLKCEKICVLLRDMKPSTGRLLSSKPSTTLLICDSFKLVTEDPRLASVFVRYLIPGCSLEFHSSLLCGQVKTSTDTAFFNTNVVRFAPSLITEWKMAATDDHIVQLHAHTFSMKTPGVTSRGINQLLMEWFYGRRQISCVIFEEIQDADWKKILGKLKYYRELIVEELIDVVSEKRLLKKNPMFGFELRSSNNGVLWLIMTGNCCMLTDTSTQGF</sequence>